<dbReference type="PANTHER" id="PTHR31488">
    <property type="entry name" value="DPY-19-LIKE 1, LIKE (H. SAPIENS)"/>
    <property type="match status" value="1"/>
</dbReference>
<dbReference type="CDD" id="cd20177">
    <property type="entry name" value="Dpy19"/>
    <property type="match status" value="1"/>
</dbReference>
<evidence type="ECO:0000256" key="3">
    <source>
        <dbReference type="ARBA" id="ARBA00022676"/>
    </source>
</evidence>
<protein>
    <submittedName>
        <fullName evidence="9">Uncharacterized protein</fullName>
    </submittedName>
</protein>
<feature type="transmembrane region" description="Helical" evidence="8">
    <location>
        <begin position="177"/>
        <end position="200"/>
    </location>
</feature>
<keyword evidence="3" id="KW-0328">Glycosyltransferase</keyword>
<organism evidence="9">
    <name type="scientific">Timema cristinae</name>
    <name type="common">Walking stick</name>
    <dbReference type="NCBI Taxonomy" id="61476"/>
    <lineage>
        <taxon>Eukaryota</taxon>
        <taxon>Metazoa</taxon>
        <taxon>Ecdysozoa</taxon>
        <taxon>Arthropoda</taxon>
        <taxon>Hexapoda</taxon>
        <taxon>Insecta</taxon>
        <taxon>Pterygota</taxon>
        <taxon>Neoptera</taxon>
        <taxon>Polyneoptera</taxon>
        <taxon>Phasmatodea</taxon>
        <taxon>Timematodea</taxon>
        <taxon>Timematoidea</taxon>
        <taxon>Timematidae</taxon>
        <taxon>Timema</taxon>
    </lineage>
</organism>
<feature type="transmembrane region" description="Helical" evidence="8">
    <location>
        <begin position="435"/>
        <end position="457"/>
    </location>
</feature>
<dbReference type="InterPro" id="IPR018732">
    <property type="entry name" value="Dpy-19/Dpy-19-like"/>
</dbReference>
<dbReference type="InterPro" id="IPR047462">
    <property type="entry name" value="Dpy19"/>
</dbReference>
<dbReference type="GO" id="GO:0005637">
    <property type="term" value="C:nuclear inner membrane"/>
    <property type="evidence" value="ECO:0007669"/>
    <property type="project" value="TreeGrafter"/>
</dbReference>
<feature type="transmembrane region" description="Helical" evidence="8">
    <location>
        <begin position="206"/>
        <end position="223"/>
    </location>
</feature>
<name>A0A7R9GW78_TIMCR</name>
<reference evidence="9" key="1">
    <citation type="submission" date="2020-11" db="EMBL/GenBank/DDBJ databases">
        <authorList>
            <person name="Tran Van P."/>
        </authorList>
    </citation>
    <scope>NUCLEOTIDE SEQUENCE</scope>
</reference>
<evidence type="ECO:0000256" key="1">
    <source>
        <dbReference type="ARBA" id="ARBA00004141"/>
    </source>
</evidence>
<accession>A0A7R9GW78</accession>
<feature type="transmembrane region" description="Helical" evidence="8">
    <location>
        <begin position="41"/>
        <end position="59"/>
    </location>
</feature>
<feature type="transmembrane region" description="Helical" evidence="8">
    <location>
        <begin position="267"/>
        <end position="288"/>
    </location>
</feature>
<dbReference type="AlphaFoldDB" id="A0A7R9GW78"/>
<evidence type="ECO:0000256" key="2">
    <source>
        <dbReference type="ARBA" id="ARBA00008744"/>
    </source>
</evidence>
<keyword evidence="6 8" id="KW-1133">Transmembrane helix</keyword>
<feature type="transmembrane region" description="Helical" evidence="8">
    <location>
        <begin position="365"/>
        <end position="387"/>
    </location>
</feature>
<dbReference type="EMBL" id="OC318004">
    <property type="protein sequence ID" value="CAD7400154.1"/>
    <property type="molecule type" value="Genomic_DNA"/>
</dbReference>
<feature type="transmembrane region" description="Helical" evidence="8">
    <location>
        <begin position="334"/>
        <end position="353"/>
    </location>
</feature>
<evidence type="ECO:0000313" key="9">
    <source>
        <dbReference type="EMBL" id="CAD7400154.1"/>
    </source>
</evidence>
<comment type="similarity">
    <text evidence="2">Belongs to the dpy-19 family.</text>
</comment>
<keyword evidence="4" id="KW-0808">Transferase</keyword>
<sequence length="727" mass="83896">MSVILRKDIKRKTHLESARKSLRSKKLPNLRVEKKVDSIKWFSVLFRIIMCTVIFYFHVHHVSTIFENDRHFSHLSTLEREMSFRSEMGLYYSYYKTLVEARTFYEGLVHLTTDNSTEYPTVINVIGRFNVYPEIVVALVYRILVEYIGLSSKICWQIKREGLPPVISCVGLGDQMYFYINAIWLASGLTMIVVFLYGTFLSRSSVGGILAVICFFYNHGECTRVQWAPPLRESFAYPFLLLGIFHLSFFLRNRVQVMSPWSTRLNIFAIILNTTLVLIMWQFSQFILASQLLVLNLMEAMNLIKRSTFLMIIVGKSIGVIFSALLLFGNKFLLSSFLVCTLFAIVLTVSVLERLMPLKGFVKTFLSRFLFLGVGILVTKKLLGFMIGNEDDSHIINILYSKFTAYKDFHTLMYTCAAEFDFLPWEMISNIVETLLLPSAFAAILVFAMYSLHRWTFSSSDILTVESDVVYSILQLGPFIVMSALVMRLKLFLTPHLCILTSLLGARRFFSFLRSRGLHLVWLILLVCCMSTRGLYNLRRQWGITGEASNPPMEEMLLWVQSSTNSTSVFGGPMSVMANLKLSTGRAIVNHPHYEDRGSREQTKRVYTAFSRKKPWEVFQTLARLQYLFLSVSLCNFVTPPPYLPLAQVNYLVLEERWCFSGSREGCFMVDLWDVEDPENSKNPAVCPQLFYDPPPPFRKVFHNRVYVILHLPSDNATHTKNYWRNI</sequence>
<comment type="subcellular location">
    <subcellularLocation>
        <location evidence="1">Membrane</location>
        <topology evidence="1">Multi-pass membrane protein</topology>
    </subcellularLocation>
</comment>
<evidence type="ECO:0000256" key="8">
    <source>
        <dbReference type="SAM" id="Phobius"/>
    </source>
</evidence>
<feature type="transmembrane region" description="Helical" evidence="8">
    <location>
        <begin position="309"/>
        <end position="328"/>
    </location>
</feature>
<keyword evidence="5 8" id="KW-0812">Transmembrane</keyword>
<dbReference type="Pfam" id="PF10034">
    <property type="entry name" value="Dpy19"/>
    <property type="match status" value="2"/>
</dbReference>
<dbReference type="PANTHER" id="PTHR31488:SF1">
    <property type="entry name" value="C-MANNOSYLTRANSFERASE DPY19L1"/>
    <property type="match status" value="1"/>
</dbReference>
<evidence type="ECO:0000256" key="4">
    <source>
        <dbReference type="ARBA" id="ARBA00022679"/>
    </source>
</evidence>
<feature type="transmembrane region" description="Helical" evidence="8">
    <location>
        <begin position="517"/>
        <end position="536"/>
    </location>
</feature>
<evidence type="ECO:0000256" key="6">
    <source>
        <dbReference type="ARBA" id="ARBA00022989"/>
    </source>
</evidence>
<evidence type="ECO:0000256" key="5">
    <source>
        <dbReference type="ARBA" id="ARBA00022692"/>
    </source>
</evidence>
<gene>
    <name evidence="9" type="ORF">TCEB3V08_LOCUS5359</name>
</gene>
<proteinExistence type="inferred from homology"/>
<keyword evidence="7 8" id="KW-0472">Membrane</keyword>
<evidence type="ECO:0000256" key="7">
    <source>
        <dbReference type="ARBA" id="ARBA00023136"/>
    </source>
</evidence>
<feature type="transmembrane region" description="Helical" evidence="8">
    <location>
        <begin position="235"/>
        <end position="255"/>
    </location>
</feature>
<feature type="transmembrane region" description="Helical" evidence="8">
    <location>
        <begin position="493"/>
        <end position="510"/>
    </location>
</feature>
<dbReference type="GO" id="GO:0000030">
    <property type="term" value="F:mannosyltransferase activity"/>
    <property type="evidence" value="ECO:0007669"/>
    <property type="project" value="InterPro"/>
</dbReference>